<evidence type="ECO:0000256" key="3">
    <source>
        <dbReference type="ARBA" id="ARBA00022687"/>
    </source>
</evidence>
<dbReference type="PhylomeDB" id="D6W7A5"/>
<evidence type="ECO:0000256" key="10">
    <source>
        <dbReference type="ARBA" id="ARBA00040371"/>
    </source>
</evidence>
<name>D6W7A5_TRICA</name>
<dbReference type="EC" id="2.3.1.250" evidence="9"/>
<evidence type="ECO:0000256" key="11">
    <source>
        <dbReference type="ARBA" id="ARBA00047978"/>
    </source>
</evidence>
<dbReference type="GO" id="GO:0061355">
    <property type="term" value="P:Wnt protein secretion"/>
    <property type="evidence" value="ECO:0000318"/>
    <property type="project" value="GO_Central"/>
</dbReference>
<evidence type="ECO:0000256" key="5">
    <source>
        <dbReference type="ARBA" id="ARBA00022989"/>
    </source>
</evidence>
<dbReference type="EMBL" id="KQ971307">
    <property type="protein sequence ID" value="EFA11115.1"/>
    <property type="molecule type" value="Genomic_DNA"/>
</dbReference>
<evidence type="ECO:0000313" key="13">
    <source>
        <dbReference type="EMBL" id="EFA11115.1"/>
    </source>
</evidence>
<dbReference type="GO" id="GO:0016020">
    <property type="term" value="C:membrane"/>
    <property type="evidence" value="ECO:0000318"/>
    <property type="project" value="GO_Central"/>
</dbReference>
<dbReference type="eggNOG" id="KOG4312">
    <property type="taxonomic scope" value="Eukaryota"/>
</dbReference>
<dbReference type="GO" id="GO:1990698">
    <property type="term" value="F:palmitoleoyltransferase activity"/>
    <property type="evidence" value="ECO:0000318"/>
    <property type="project" value="GO_Central"/>
</dbReference>
<evidence type="ECO:0000256" key="12">
    <source>
        <dbReference type="SAM" id="Phobius"/>
    </source>
</evidence>
<feature type="transmembrane region" description="Helical" evidence="12">
    <location>
        <begin position="207"/>
        <end position="226"/>
    </location>
</feature>
<feature type="transmembrane region" description="Helical" evidence="12">
    <location>
        <begin position="118"/>
        <end position="136"/>
    </location>
</feature>
<evidence type="ECO:0000256" key="8">
    <source>
        <dbReference type="ARBA" id="ARBA00038269"/>
    </source>
</evidence>
<keyword evidence="5 12" id="KW-1133">Transmembrane helix</keyword>
<dbReference type="InterPro" id="IPR049941">
    <property type="entry name" value="LPLAT_7/PORCN-like"/>
</dbReference>
<feature type="transmembrane region" description="Helical" evidence="12">
    <location>
        <begin position="431"/>
        <end position="450"/>
    </location>
</feature>
<feature type="transmembrane region" description="Helical" evidence="12">
    <location>
        <begin position="142"/>
        <end position="159"/>
    </location>
</feature>
<keyword evidence="2" id="KW-0808">Transferase</keyword>
<comment type="similarity">
    <text evidence="8">Belongs to the membrane-bound acyltransferase family. Porcupine subfamily.</text>
</comment>
<dbReference type="KEGG" id="tca:659497"/>
<dbReference type="GO" id="GO:0030258">
    <property type="term" value="P:lipid modification"/>
    <property type="evidence" value="ECO:0000318"/>
    <property type="project" value="GO_Central"/>
</dbReference>
<dbReference type="FunCoup" id="D6W7A5">
    <property type="interactions" value="347"/>
</dbReference>
<evidence type="ECO:0000256" key="7">
    <source>
        <dbReference type="ARBA" id="ARBA00023315"/>
    </source>
</evidence>
<keyword evidence="4 12" id="KW-0812">Transmembrane</keyword>
<reference evidence="13 14" key="2">
    <citation type="journal article" date="2010" name="Nucleic Acids Res.">
        <title>BeetleBase in 2010: revisions to provide comprehensive genomic information for Tribolium castaneum.</title>
        <authorList>
            <person name="Kim H.S."/>
            <person name="Murphy T."/>
            <person name="Xia J."/>
            <person name="Caragea D."/>
            <person name="Park Y."/>
            <person name="Beeman R.W."/>
            <person name="Lorenzen M.D."/>
            <person name="Butcher S."/>
            <person name="Manak J.R."/>
            <person name="Brown S.J."/>
        </authorList>
    </citation>
    <scope>GENOME REANNOTATION</scope>
    <source>
        <strain evidence="13 14">Georgia GA2</strain>
    </source>
</reference>
<feature type="transmembrane region" description="Helical" evidence="12">
    <location>
        <begin position="57"/>
        <end position="81"/>
    </location>
</feature>
<gene>
    <name evidence="13" type="primary">AUGUSTUS-3.0.2_04714</name>
    <name evidence="13" type="ORF">TcasGA2_TC004714</name>
</gene>
<proteinExistence type="inferred from homology"/>
<dbReference type="PANTHER" id="PTHR13906">
    <property type="entry name" value="PORCUPINE"/>
    <property type="match status" value="1"/>
</dbReference>
<dbReference type="OMA" id="GMDFRIY"/>
<dbReference type="InParanoid" id="D6W7A5"/>
<dbReference type="GO" id="GO:0016055">
    <property type="term" value="P:Wnt signaling pathway"/>
    <property type="evidence" value="ECO:0007669"/>
    <property type="project" value="UniProtKB-KW"/>
</dbReference>
<evidence type="ECO:0000256" key="6">
    <source>
        <dbReference type="ARBA" id="ARBA00023136"/>
    </source>
</evidence>
<dbReference type="InterPro" id="IPR004299">
    <property type="entry name" value="MBOAT_fam"/>
</dbReference>
<dbReference type="AlphaFoldDB" id="D6W7A5"/>
<evidence type="ECO:0000256" key="1">
    <source>
        <dbReference type="ARBA" id="ARBA00004141"/>
    </source>
</evidence>
<dbReference type="STRING" id="7070.D6W7A5"/>
<accession>D6W7A5</accession>
<dbReference type="HOGENOM" id="CLU_048745_0_0_1"/>
<keyword evidence="7" id="KW-0012">Acyltransferase</keyword>
<comment type="subcellular location">
    <subcellularLocation>
        <location evidence="1">Membrane</location>
        <topology evidence="1">Multi-pass membrane protein</topology>
    </subcellularLocation>
</comment>
<feature type="transmembrane region" description="Helical" evidence="12">
    <location>
        <begin position="399"/>
        <end position="419"/>
    </location>
</feature>
<feature type="transmembrane region" description="Helical" evidence="12">
    <location>
        <begin position="29"/>
        <end position="50"/>
    </location>
</feature>
<dbReference type="Proteomes" id="UP000007266">
    <property type="component" value="Linkage group 1"/>
</dbReference>
<evidence type="ECO:0000256" key="9">
    <source>
        <dbReference type="ARBA" id="ARBA00038867"/>
    </source>
</evidence>
<dbReference type="PANTHER" id="PTHR13906:SF12">
    <property type="entry name" value="PROTEIN-SERINE O-PALMITOLEOYLTRANSFERASE PORCUPINE"/>
    <property type="match status" value="1"/>
</dbReference>
<keyword evidence="6 12" id="KW-0472">Membrane</keyword>
<dbReference type="OrthoDB" id="5968863at2759"/>
<keyword evidence="3" id="KW-0879">Wnt signaling pathway</keyword>
<dbReference type="GO" id="GO:0017147">
    <property type="term" value="F:Wnt-protein binding"/>
    <property type="evidence" value="ECO:0000318"/>
    <property type="project" value="GO_Central"/>
</dbReference>
<feature type="transmembrane region" description="Helical" evidence="12">
    <location>
        <begin position="87"/>
        <end position="106"/>
    </location>
</feature>
<evidence type="ECO:0000256" key="2">
    <source>
        <dbReference type="ARBA" id="ARBA00022679"/>
    </source>
</evidence>
<dbReference type="Pfam" id="PF03062">
    <property type="entry name" value="MBOAT"/>
    <property type="match status" value="1"/>
</dbReference>
<reference evidence="13 14" key="1">
    <citation type="journal article" date="2008" name="Nature">
        <title>The genome of the model beetle and pest Tribolium castaneum.</title>
        <authorList>
            <consortium name="Tribolium Genome Sequencing Consortium"/>
            <person name="Richards S."/>
            <person name="Gibbs R.A."/>
            <person name="Weinstock G.M."/>
            <person name="Brown S.J."/>
            <person name="Denell R."/>
            <person name="Beeman R.W."/>
            <person name="Gibbs R."/>
            <person name="Beeman R.W."/>
            <person name="Brown S.J."/>
            <person name="Bucher G."/>
            <person name="Friedrich M."/>
            <person name="Grimmelikhuijzen C.J."/>
            <person name="Klingler M."/>
            <person name="Lorenzen M."/>
            <person name="Richards S."/>
            <person name="Roth S."/>
            <person name="Schroder R."/>
            <person name="Tautz D."/>
            <person name="Zdobnov E.M."/>
            <person name="Muzny D."/>
            <person name="Gibbs R.A."/>
            <person name="Weinstock G.M."/>
            <person name="Attaway T."/>
            <person name="Bell S."/>
            <person name="Buhay C.J."/>
            <person name="Chandrabose M.N."/>
            <person name="Chavez D."/>
            <person name="Clerk-Blankenburg K.P."/>
            <person name="Cree A."/>
            <person name="Dao M."/>
            <person name="Davis C."/>
            <person name="Chacko J."/>
            <person name="Dinh H."/>
            <person name="Dugan-Rocha S."/>
            <person name="Fowler G."/>
            <person name="Garner T.T."/>
            <person name="Garnes J."/>
            <person name="Gnirke A."/>
            <person name="Hawes A."/>
            <person name="Hernandez J."/>
            <person name="Hines S."/>
            <person name="Holder M."/>
            <person name="Hume J."/>
            <person name="Jhangiani S.N."/>
            <person name="Joshi V."/>
            <person name="Khan Z.M."/>
            <person name="Jackson L."/>
            <person name="Kovar C."/>
            <person name="Kowis A."/>
            <person name="Lee S."/>
            <person name="Lewis L.R."/>
            <person name="Margolis J."/>
            <person name="Morgan M."/>
            <person name="Nazareth L.V."/>
            <person name="Nguyen N."/>
            <person name="Okwuonu G."/>
            <person name="Parker D."/>
            <person name="Richards S."/>
            <person name="Ruiz S.J."/>
            <person name="Santibanez J."/>
            <person name="Savard J."/>
            <person name="Scherer S.E."/>
            <person name="Schneider B."/>
            <person name="Sodergren E."/>
            <person name="Tautz D."/>
            <person name="Vattahil S."/>
            <person name="Villasana D."/>
            <person name="White C.S."/>
            <person name="Wright R."/>
            <person name="Park Y."/>
            <person name="Beeman R.W."/>
            <person name="Lord J."/>
            <person name="Oppert B."/>
            <person name="Lorenzen M."/>
            <person name="Brown S."/>
            <person name="Wang L."/>
            <person name="Savard J."/>
            <person name="Tautz D."/>
            <person name="Richards S."/>
            <person name="Weinstock G."/>
            <person name="Gibbs R.A."/>
            <person name="Liu Y."/>
            <person name="Worley K."/>
            <person name="Weinstock G."/>
            <person name="Elsik C.G."/>
            <person name="Reese J.T."/>
            <person name="Elhaik E."/>
            <person name="Landan G."/>
            <person name="Graur D."/>
            <person name="Arensburger P."/>
            <person name="Atkinson P."/>
            <person name="Beeman R.W."/>
            <person name="Beidler J."/>
            <person name="Brown S.J."/>
            <person name="Demuth J.P."/>
            <person name="Drury D.W."/>
            <person name="Du Y.Z."/>
            <person name="Fujiwara H."/>
            <person name="Lorenzen M."/>
            <person name="Maselli V."/>
            <person name="Osanai M."/>
            <person name="Park Y."/>
            <person name="Robertson H.M."/>
            <person name="Tu Z."/>
            <person name="Wang J.J."/>
            <person name="Wang S."/>
            <person name="Richards S."/>
            <person name="Song H."/>
            <person name="Zhang L."/>
            <person name="Sodergren E."/>
            <person name="Werner D."/>
            <person name="Stanke M."/>
            <person name="Morgenstern B."/>
            <person name="Solovyev V."/>
            <person name="Kosarev P."/>
            <person name="Brown G."/>
            <person name="Chen H.C."/>
            <person name="Ermolaeva O."/>
            <person name="Hlavina W."/>
            <person name="Kapustin Y."/>
            <person name="Kiryutin B."/>
            <person name="Kitts P."/>
            <person name="Maglott D."/>
            <person name="Pruitt K."/>
            <person name="Sapojnikov V."/>
            <person name="Souvorov A."/>
            <person name="Mackey A.J."/>
            <person name="Waterhouse R.M."/>
            <person name="Wyder S."/>
            <person name="Zdobnov E.M."/>
            <person name="Zdobnov E.M."/>
            <person name="Wyder S."/>
            <person name="Kriventseva E.V."/>
            <person name="Kadowaki T."/>
            <person name="Bork P."/>
            <person name="Aranda M."/>
            <person name="Bao R."/>
            <person name="Beermann A."/>
            <person name="Berns N."/>
            <person name="Bolognesi R."/>
            <person name="Bonneton F."/>
            <person name="Bopp D."/>
            <person name="Brown S.J."/>
            <person name="Bucher G."/>
            <person name="Butts T."/>
            <person name="Chaumot A."/>
            <person name="Denell R.E."/>
            <person name="Ferrier D.E."/>
            <person name="Friedrich M."/>
            <person name="Gordon C.M."/>
            <person name="Jindra M."/>
            <person name="Klingler M."/>
            <person name="Lan Q."/>
            <person name="Lattorff H.M."/>
            <person name="Laudet V."/>
            <person name="von Levetsow C."/>
            <person name="Liu Z."/>
            <person name="Lutz R."/>
            <person name="Lynch J.A."/>
            <person name="da Fonseca R.N."/>
            <person name="Posnien N."/>
            <person name="Reuter R."/>
            <person name="Roth S."/>
            <person name="Savard J."/>
            <person name="Schinko J.B."/>
            <person name="Schmitt C."/>
            <person name="Schoppmeier M."/>
            <person name="Schroder R."/>
            <person name="Shippy T.D."/>
            <person name="Simonnet F."/>
            <person name="Marques-Souza H."/>
            <person name="Tautz D."/>
            <person name="Tomoyasu Y."/>
            <person name="Trauner J."/>
            <person name="Van der Zee M."/>
            <person name="Vervoort M."/>
            <person name="Wittkopp N."/>
            <person name="Wimmer E.A."/>
            <person name="Yang X."/>
            <person name="Jones A.K."/>
            <person name="Sattelle D.B."/>
            <person name="Ebert P.R."/>
            <person name="Nelson D."/>
            <person name="Scott J.G."/>
            <person name="Beeman R.W."/>
            <person name="Muthukrishnan S."/>
            <person name="Kramer K.J."/>
            <person name="Arakane Y."/>
            <person name="Beeman R.W."/>
            <person name="Zhu Q."/>
            <person name="Hogenkamp D."/>
            <person name="Dixit R."/>
            <person name="Oppert B."/>
            <person name="Jiang H."/>
            <person name="Zou Z."/>
            <person name="Marshall J."/>
            <person name="Elpidina E."/>
            <person name="Vinokurov K."/>
            <person name="Oppert C."/>
            <person name="Zou Z."/>
            <person name="Evans J."/>
            <person name="Lu Z."/>
            <person name="Zhao P."/>
            <person name="Sumathipala N."/>
            <person name="Altincicek B."/>
            <person name="Vilcinskas A."/>
            <person name="Williams M."/>
            <person name="Hultmark D."/>
            <person name="Hetru C."/>
            <person name="Jiang H."/>
            <person name="Grimmelikhuijzen C.J."/>
            <person name="Hauser F."/>
            <person name="Cazzamali G."/>
            <person name="Williamson M."/>
            <person name="Park Y."/>
            <person name="Li B."/>
            <person name="Tanaka Y."/>
            <person name="Predel R."/>
            <person name="Neupert S."/>
            <person name="Schachtner J."/>
            <person name="Verleyen P."/>
            <person name="Raible F."/>
            <person name="Bork P."/>
            <person name="Friedrich M."/>
            <person name="Walden K.K."/>
            <person name="Robertson H.M."/>
            <person name="Angeli S."/>
            <person name="Foret S."/>
            <person name="Bucher G."/>
            <person name="Schuetz S."/>
            <person name="Maleszka R."/>
            <person name="Wimmer E.A."/>
            <person name="Beeman R.W."/>
            <person name="Lorenzen M."/>
            <person name="Tomoyasu Y."/>
            <person name="Miller S.C."/>
            <person name="Grossmann D."/>
            <person name="Bucher G."/>
        </authorList>
    </citation>
    <scope>NUCLEOTIDE SEQUENCE [LARGE SCALE GENOMIC DNA]</scope>
    <source>
        <strain evidence="13 14">Georgia GA2</strain>
    </source>
</reference>
<keyword evidence="14" id="KW-1185">Reference proteome</keyword>
<comment type="catalytic activity">
    <reaction evidence="11">
        <text>[Wnt protein]-L-serine + (9Z)-hexadecenoyl-CoA = [Wnt protein]-O-(9Z)-hexadecenoyl-L-serine + CoA</text>
        <dbReference type="Rhea" id="RHEA:45336"/>
        <dbReference type="Rhea" id="RHEA-COMP:11170"/>
        <dbReference type="Rhea" id="RHEA-COMP:11171"/>
        <dbReference type="ChEBI" id="CHEBI:29999"/>
        <dbReference type="ChEBI" id="CHEBI:57287"/>
        <dbReference type="ChEBI" id="CHEBI:61540"/>
        <dbReference type="ChEBI" id="CHEBI:85189"/>
        <dbReference type="EC" id="2.3.1.250"/>
    </reaction>
</comment>
<evidence type="ECO:0000313" key="14">
    <source>
        <dbReference type="Proteomes" id="UP000007266"/>
    </source>
</evidence>
<organism evidence="13 14">
    <name type="scientific">Tribolium castaneum</name>
    <name type="common">Red flour beetle</name>
    <dbReference type="NCBI Taxonomy" id="7070"/>
    <lineage>
        <taxon>Eukaryota</taxon>
        <taxon>Metazoa</taxon>
        <taxon>Ecdysozoa</taxon>
        <taxon>Arthropoda</taxon>
        <taxon>Hexapoda</taxon>
        <taxon>Insecta</taxon>
        <taxon>Pterygota</taxon>
        <taxon>Neoptera</taxon>
        <taxon>Endopterygota</taxon>
        <taxon>Coleoptera</taxon>
        <taxon>Polyphaga</taxon>
        <taxon>Cucujiformia</taxon>
        <taxon>Tenebrionidae</taxon>
        <taxon>Tenebrionidae incertae sedis</taxon>
        <taxon>Tribolium</taxon>
    </lineage>
</organism>
<feature type="transmembrane region" description="Helical" evidence="12">
    <location>
        <begin position="318"/>
        <end position="341"/>
    </location>
</feature>
<sequence length="451" mass="52060">MSIIPEDGDLEEYFREYSDMYYEETALDIWNNCVVLSILSVVPSVLSLVVPNLVFGCLVSTGFIPLSVLHFSTGCIGIYLVSTLESHFGKIVLLFCWIISYVLLYTGFQLKKYSKSSISLKLTFIILLVLCEYYLIEAEVWLQIRGIVMVLVMKVLSLADDINKLDAMPGFIQYFGYTLCGANVMFGPWISFSDYLNFYKKPTKKNLIWICAIVKVLTTSLFFLTLSNCWSGYIISDDANRWLIAYKEAFAFRTSHYFISYLAEVGMIAAGFTNSSKRDSLNQYRFVITEPLEIEFPSSLSIVVKKWNQPMHDFLKKYVYYSWLGFGKFYAILATFLISSLLHGLELKVSMVLVSIGVFSYLQVVPRDRIAEIFDYCVRVRPCKDCKHKYKRDNIRVRIILLIYSLATVFHLAYLGVLMDPSTNEIGIYEKWQNLYFISHIVMFFNVMVIL</sequence>
<dbReference type="GO" id="GO:0005783">
    <property type="term" value="C:endoplasmic reticulum"/>
    <property type="evidence" value="ECO:0000318"/>
    <property type="project" value="GO_Central"/>
</dbReference>
<evidence type="ECO:0000256" key="4">
    <source>
        <dbReference type="ARBA" id="ARBA00022692"/>
    </source>
</evidence>
<protein>
    <recommendedName>
        <fullName evidence="10">Protein-serine O-palmitoleoyltransferase porcupine</fullName>
        <ecNumber evidence="9">2.3.1.250</ecNumber>
    </recommendedName>
</protein>
<feature type="transmembrane region" description="Helical" evidence="12">
    <location>
        <begin position="171"/>
        <end position="192"/>
    </location>
</feature>